<evidence type="ECO:0008006" key="2">
    <source>
        <dbReference type="Google" id="ProtNLM"/>
    </source>
</evidence>
<evidence type="ECO:0000313" key="1">
    <source>
        <dbReference type="EMBL" id="GAH18686.1"/>
    </source>
</evidence>
<organism evidence="1">
    <name type="scientific">marine sediment metagenome</name>
    <dbReference type="NCBI Taxonomy" id="412755"/>
    <lineage>
        <taxon>unclassified sequences</taxon>
        <taxon>metagenomes</taxon>
        <taxon>ecological metagenomes</taxon>
    </lineage>
</organism>
<proteinExistence type="predicted"/>
<dbReference type="AlphaFoldDB" id="X1DD14"/>
<accession>X1DD14</accession>
<dbReference type="CDD" id="cd00146">
    <property type="entry name" value="PKD"/>
    <property type="match status" value="1"/>
</dbReference>
<gene>
    <name evidence="1" type="ORF">S03H2_06427</name>
</gene>
<name>X1DD14_9ZZZZ</name>
<comment type="caution">
    <text evidence="1">The sequence shown here is derived from an EMBL/GenBank/DDBJ whole genome shotgun (WGS) entry which is preliminary data.</text>
</comment>
<dbReference type="SUPFAM" id="SSF49299">
    <property type="entry name" value="PKD domain"/>
    <property type="match status" value="1"/>
</dbReference>
<feature type="non-terminal residue" evidence="1">
    <location>
        <position position="320"/>
    </location>
</feature>
<dbReference type="Gene3D" id="2.60.40.10">
    <property type="entry name" value="Immunoglobulins"/>
    <property type="match status" value="1"/>
</dbReference>
<dbReference type="EMBL" id="BARU01002812">
    <property type="protein sequence ID" value="GAH18686.1"/>
    <property type="molecule type" value="Genomic_DNA"/>
</dbReference>
<dbReference type="InterPro" id="IPR013783">
    <property type="entry name" value="Ig-like_fold"/>
</dbReference>
<protein>
    <recommendedName>
        <fullName evidence="2">PKD domain-containing protein</fullName>
    </recommendedName>
</protein>
<dbReference type="InterPro" id="IPR035986">
    <property type="entry name" value="PKD_dom_sf"/>
</dbReference>
<sequence>MIRLDVCAGILSHTRTVSVKDPEAVKNVKIFANPPSPVGIGTTVTFVGTAETDAPYVIDGWIWKITDPMGTKTTKLGKIITHRLDKVGTWSVVLTACNNTVPASCSSKTKTMKVEEYVPPPPKGDLTIKAFRTRDFSEAVTVASFIVDGIDKGGGVAVTVKDLLISENPHSIEIMMKAGEYMTCYADIPDECYSPCEFGVNVAKDVTTELRIYMARSILAISDPSGATVYIKPEGAPTYEEIPSSHMLALGTYRIKFSGLANYGALEAVITVTEDGVVCESVLTSGGACYTHFPVTRPGLLVSGFLIKGYPAEAITRTVT</sequence>
<reference evidence="1" key="1">
    <citation type="journal article" date="2014" name="Front. Microbiol.">
        <title>High frequency of phylogenetically diverse reductive dehalogenase-homologous genes in deep subseafloor sedimentary metagenomes.</title>
        <authorList>
            <person name="Kawai M."/>
            <person name="Futagami T."/>
            <person name="Toyoda A."/>
            <person name="Takaki Y."/>
            <person name="Nishi S."/>
            <person name="Hori S."/>
            <person name="Arai W."/>
            <person name="Tsubouchi T."/>
            <person name="Morono Y."/>
            <person name="Uchiyama I."/>
            <person name="Ito T."/>
            <person name="Fujiyama A."/>
            <person name="Inagaki F."/>
            <person name="Takami H."/>
        </authorList>
    </citation>
    <scope>NUCLEOTIDE SEQUENCE</scope>
    <source>
        <strain evidence="1">Expedition CK06-06</strain>
    </source>
</reference>